<dbReference type="Proteomes" id="UP001300383">
    <property type="component" value="Unassembled WGS sequence"/>
</dbReference>
<protein>
    <submittedName>
        <fullName evidence="2">GDSL-type esterase/lipase family protein</fullName>
    </submittedName>
</protein>
<dbReference type="EMBL" id="JASGBQ010000018">
    <property type="protein sequence ID" value="MDI9242793.1"/>
    <property type="molecule type" value="Genomic_DNA"/>
</dbReference>
<gene>
    <name evidence="2" type="ORF">QJ036_09975</name>
</gene>
<dbReference type="RefSeq" id="WP_283231235.1">
    <property type="nucleotide sequence ID" value="NZ_JASGBQ010000018.1"/>
</dbReference>
<dbReference type="Gene3D" id="3.40.50.1110">
    <property type="entry name" value="SGNH hydrolase"/>
    <property type="match status" value="1"/>
</dbReference>
<feature type="domain" description="SGNH hydrolase-type esterase" evidence="1">
    <location>
        <begin position="6"/>
        <end position="193"/>
    </location>
</feature>
<dbReference type="Pfam" id="PF13472">
    <property type="entry name" value="Lipase_GDSL_2"/>
    <property type="match status" value="1"/>
</dbReference>
<accession>A0AAP4BD06</accession>
<dbReference type="SUPFAM" id="SSF52266">
    <property type="entry name" value="SGNH hydrolase"/>
    <property type="match status" value="1"/>
</dbReference>
<evidence type="ECO:0000313" key="3">
    <source>
        <dbReference type="Proteomes" id="UP001300383"/>
    </source>
</evidence>
<organism evidence="2 3">
    <name type="scientific">Fusibacillus kribbianus</name>
    <dbReference type="NCBI Taxonomy" id="3044208"/>
    <lineage>
        <taxon>Bacteria</taxon>
        <taxon>Bacillati</taxon>
        <taxon>Bacillota</taxon>
        <taxon>Clostridia</taxon>
        <taxon>Lachnospirales</taxon>
        <taxon>Lachnospiraceae</taxon>
        <taxon>Fusibacillus</taxon>
    </lineage>
</organism>
<dbReference type="InterPro" id="IPR036514">
    <property type="entry name" value="SGNH_hydro_sf"/>
</dbReference>
<dbReference type="InterPro" id="IPR051532">
    <property type="entry name" value="Ester_Hydrolysis_Enzymes"/>
</dbReference>
<proteinExistence type="predicted"/>
<evidence type="ECO:0000259" key="1">
    <source>
        <dbReference type="Pfam" id="PF13472"/>
    </source>
</evidence>
<reference evidence="2 3" key="1">
    <citation type="submission" date="2023-05" db="EMBL/GenBank/DDBJ databases">
        <title>[ruminococcus] sp. nov., isolated from a pig farm feces dump.</title>
        <authorList>
            <person name="Chang Y.-H."/>
        </authorList>
    </citation>
    <scope>NUCLEOTIDE SEQUENCE [LARGE SCALE GENOMIC DNA]</scope>
    <source>
        <strain evidence="2 3">YH-rum2234</strain>
    </source>
</reference>
<dbReference type="AlphaFoldDB" id="A0AAP4BD06"/>
<comment type="caution">
    <text evidence="2">The sequence shown here is derived from an EMBL/GenBank/DDBJ whole genome shotgun (WGS) entry which is preliminary data.</text>
</comment>
<sequence>MKRLVFIGDSITDCDRLWDERPEGLGFGFVRMIYDWFQESGQVKEPVRIFNRGNNGFTAFQVKAHLEEDCLKLKPDVVTLLVGINDLYMHIGGAGGYGAEGYGRCLETILQVIKEKNGAAVILMEPFVFPKPLEYAAWEKPLGAFRNELRRLAKTYETGFLPLSDYFQALGRRYSLDELTVDGIHLTEKGHELLAAAWISSYMEGKEYV</sequence>
<name>A0AAP4BD06_9FIRM</name>
<keyword evidence="3" id="KW-1185">Reference proteome</keyword>
<dbReference type="InterPro" id="IPR013830">
    <property type="entry name" value="SGNH_hydro"/>
</dbReference>
<dbReference type="PANTHER" id="PTHR30383:SF5">
    <property type="entry name" value="SGNH HYDROLASE-TYPE ESTERASE DOMAIN-CONTAINING PROTEIN"/>
    <property type="match status" value="1"/>
</dbReference>
<dbReference type="GO" id="GO:0004622">
    <property type="term" value="F:phosphatidylcholine lysophospholipase activity"/>
    <property type="evidence" value="ECO:0007669"/>
    <property type="project" value="TreeGrafter"/>
</dbReference>
<dbReference type="PANTHER" id="PTHR30383">
    <property type="entry name" value="THIOESTERASE 1/PROTEASE 1/LYSOPHOSPHOLIPASE L1"/>
    <property type="match status" value="1"/>
</dbReference>
<evidence type="ECO:0000313" key="2">
    <source>
        <dbReference type="EMBL" id="MDI9242793.1"/>
    </source>
</evidence>